<evidence type="ECO:0000313" key="1">
    <source>
        <dbReference type="EMBL" id="KAF7833180.1"/>
    </source>
</evidence>
<organism evidence="1 2">
    <name type="scientific">Senna tora</name>
    <dbReference type="NCBI Taxonomy" id="362788"/>
    <lineage>
        <taxon>Eukaryota</taxon>
        <taxon>Viridiplantae</taxon>
        <taxon>Streptophyta</taxon>
        <taxon>Embryophyta</taxon>
        <taxon>Tracheophyta</taxon>
        <taxon>Spermatophyta</taxon>
        <taxon>Magnoliopsida</taxon>
        <taxon>eudicotyledons</taxon>
        <taxon>Gunneridae</taxon>
        <taxon>Pentapetalae</taxon>
        <taxon>rosids</taxon>
        <taxon>fabids</taxon>
        <taxon>Fabales</taxon>
        <taxon>Fabaceae</taxon>
        <taxon>Caesalpinioideae</taxon>
        <taxon>Cassia clade</taxon>
        <taxon>Senna</taxon>
    </lineage>
</organism>
<dbReference type="Proteomes" id="UP000634136">
    <property type="component" value="Unassembled WGS sequence"/>
</dbReference>
<name>A0A834WUY7_9FABA</name>
<comment type="caution">
    <text evidence="1">The sequence shown here is derived from an EMBL/GenBank/DDBJ whole genome shotgun (WGS) entry which is preliminary data.</text>
</comment>
<gene>
    <name evidence="1" type="ORF">G2W53_015513</name>
</gene>
<dbReference type="EMBL" id="JAAIUW010000005">
    <property type="protein sequence ID" value="KAF7833180.1"/>
    <property type="molecule type" value="Genomic_DNA"/>
</dbReference>
<evidence type="ECO:0000313" key="2">
    <source>
        <dbReference type="Proteomes" id="UP000634136"/>
    </source>
</evidence>
<reference evidence="1" key="1">
    <citation type="submission" date="2020-09" db="EMBL/GenBank/DDBJ databases">
        <title>Genome-Enabled Discovery of Anthraquinone Biosynthesis in Senna tora.</title>
        <authorList>
            <person name="Kang S.-H."/>
            <person name="Pandey R.P."/>
            <person name="Lee C.-M."/>
            <person name="Sim J.-S."/>
            <person name="Jeong J.-T."/>
            <person name="Choi B.-S."/>
            <person name="Jung M."/>
            <person name="Ginzburg D."/>
            <person name="Zhao K."/>
            <person name="Won S.Y."/>
            <person name="Oh T.-J."/>
            <person name="Yu Y."/>
            <person name="Kim N.-H."/>
            <person name="Lee O.R."/>
            <person name="Lee T.-H."/>
            <person name="Bashyal P."/>
            <person name="Kim T.-S."/>
            <person name="Lee W.-H."/>
            <person name="Kawkins C."/>
            <person name="Kim C.-K."/>
            <person name="Kim J.S."/>
            <person name="Ahn B.O."/>
            <person name="Rhee S.Y."/>
            <person name="Sohng J.K."/>
        </authorList>
    </citation>
    <scope>NUCLEOTIDE SEQUENCE</scope>
    <source>
        <tissue evidence="1">Leaf</tissue>
    </source>
</reference>
<keyword evidence="2" id="KW-1185">Reference proteome</keyword>
<protein>
    <submittedName>
        <fullName evidence="1">Uncharacterized protein</fullName>
    </submittedName>
</protein>
<accession>A0A834WUY7</accession>
<dbReference type="AlphaFoldDB" id="A0A834WUY7"/>
<sequence length="136" mass="15310">MIMIGVSDQHPNVGLVNDEIKGMQGRDWDVGCRFSFRESNKVVDYLTKLSHNTSDESCIFINPQGVSNQHPNVGLVNDEIKSMQGRDWDVGCIFSFRESNKVANYFAKLSHTTIYESCIFINPPGKCGKFLVDDLC</sequence>
<dbReference type="PANTHER" id="PTHR34023:SF4">
    <property type="entry name" value="RNASE H TYPE-1 DOMAIN-CONTAINING PROTEIN"/>
    <property type="match status" value="1"/>
</dbReference>
<proteinExistence type="predicted"/>
<dbReference type="PANTHER" id="PTHR34023">
    <property type="entry name" value="RNASE H DOMAIN-CONTAINING PROTEIN"/>
    <property type="match status" value="1"/>
</dbReference>